<dbReference type="InterPro" id="IPR027383">
    <property type="entry name" value="Znf_put"/>
</dbReference>
<keyword evidence="16" id="KW-1185">Reference proteome</keyword>
<evidence type="ECO:0000256" key="5">
    <source>
        <dbReference type="ARBA" id="ARBA00022989"/>
    </source>
</evidence>
<proteinExistence type="predicted"/>
<accession>A0ABS4ZDG8</accession>
<evidence type="ECO:0000259" key="13">
    <source>
        <dbReference type="Pfam" id="PF10099"/>
    </source>
</evidence>
<evidence type="ECO:0000259" key="14">
    <source>
        <dbReference type="Pfam" id="PF13490"/>
    </source>
</evidence>
<evidence type="ECO:0000313" key="15">
    <source>
        <dbReference type="EMBL" id="MBP2419103.1"/>
    </source>
</evidence>
<evidence type="ECO:0000256" key="9">
    <source>
        <dbReference type="ARBA" id="ARBA00029829"/>
    </source>
</evidence>
<dbReference type="EMBL" id="JAGIOB010000001">
    <property type="protein sequence ID" value="MBP2419103.1"/>
    <property type="molecule type" value="Genomic_DNA"/>
</dbReference>
<evidence type="ECO:0000256" key="3">
    <source>
        <dbReference type="ARBA" id="ARBA00022475"/>
    </source>
</evidence>
<evidence type="ECO:0000256" key="4">
    <source>
        <dbReference type="ARBA" id="ARBA00022692"/>
    </source>
</evidence>
<keyword evidence="8" id="KW-0804">Transcription</keyword>
<protein>
    <recommendedName>
        <fullName evidence="10">Regulator of SigK</fullName>
    </recommendedName>
    <alternativeName>
        <fullName evidence="9">Sigma-K anti-sigma factor RskA</fullName>
    </alternativeName>
</protein>
<dbReference type="PANTHER" id="PTHR37461:SF1">
    <property type="entry name" value="ANTI-SIGMA-K FACTOR RSKA"/>
    <property type="match status" value="1"/>
</dbReference>
<evidence type="ECO:0000256" key="1">
    <source>
        <dbReference type="ARBA" id="ARBA00004167"/>
    </source>
</evidence>
<evidence type="ECO:0000256" key="11">
    <source>
        <dbReference type="SAM" id="MobiDB-lite"/>
    </source>
</evidence>
<evidence type="ECO:0000256" key="6">
    <source>
        <dbReference type="ARBA" id="ARBA00023015"/>
    </source>
</evidence>
<comment type="subcellular location">
    <subcellularLocation>
        <location evidence="2">Cell membrane</location>
    </subcellularLocation>
    <subcellularLocation>
        <location evidence="1">Membrane</location>
        <topology evidence="1">Single-pass membrane protein</topology>
    </subcellularLocation>
</comment>
<evidence type="ECO:0000256" key="12">
    <source>
        <dbReference type="SAM" id="Phobius"/>
    </source>
</evidence>
<evidence type="ECO:0000256" key="8">
    <source>
        <dbReference type="ARBA" id="ARBA00023163"/>
    </source>
</evidence>
<feature type="compositionally biased region" description="Low complexity" evidence="11">
    <location>
        <begin position="79"/>
        <end position="99"/>
    </location>
</feature>
<evidence type="ECO:0000256" key="7">
    <source>
        <dbReference type="ARBA" id="ARBA00023136"/>
    </source>
</evidence>
<dbReference type="InterPro" id="IPR041916">
    <property type="entry name" value="Anti_sigma_zinc_sf"/>
</dbReference>
<keyword evidence="6" id="KW-0805">Transcription regulation</keyword>
<feature type="transmembrane region" description="Helical" evidence="12">
    <location>
        <begin position="109"/>
        <end position="131"/>
    </location>
</feature>
<sequence length="253" mass="26906">MSDVHGAVGSYVVHGLSEAERADFERHLSRCASCRVEVRELVETVAELSRLTSRTPPAGLRRHVLADARGHRPLPPQQPAATSATLPARSATAPTTAGRARPRRRRRPWWPVLALAFALALVLGGGVVGLAHQHQVQTAQAREVDRLMTADDVQVHRALVAGGHPVTLVVSRHQDRALLVGGALPVLDAAHSYQVWTQDRAGAMAPGPVFPSTEREHVWLTAGVGGAVAVALTVEPRGGSTRPTTGPEVIASF</sequence>
<dbReference type="InterPro" id="IPR051474">
    <property type="entry name" value="Anti-sigma-K/W_factor"/>
</dbReference>
<dbReference type="RefSeq" id="WP_210059752.1">
    <property type="nucleotide sequence ID" value="NZ_BAAAMH010000011.1"/>
</dbReference>
<dbReference type="PANTHER" id="PTHR37461">
    <property type="entry name" value="ANTI-SIGMA-K FACTOR RSKA"/>
    <property type="match status" value="1"/>
</dbReference>
<keyword evidence="3" id="KW-1003">Cell membrane</keyword>
<keyword evidence="4 12" id="KW-0812">Transmembrane</keyword>
<gene>
    <name evidence="15" type="ORF">JOF54_004025</name>
</gene>
<evidence type="ECO:0000256" key="2">
    <source>
        <dbReference type="ARBA" id="ARBA00004236"/>
    </source>
</evidence>
<evidence type="ECO:0000313" key="16">
    <source>
        <dbReference type="Proteomes" id="UP000758168"/>
    </source>
</evidence>
<keyword evidence="5 12" id="KW-1133">Transmembrane helix</keyword>
<comment type="caution">
    <text evidence="15">The sequence shown here is derived from an EMBL/GenBank/DDBJ whole genome shotgun (WGS) entry which is preliminary data.</text>
</comment>
<organism evidence="15 16">
    <name type="scientific">Microlunatus capsulatus</name>
    <dbReference type="NCBI Taxonomy" id="99117"/>
    <lineage>
        <taxon>Bacteria</taxon>
        <taxon>Bacillati</taxon>
        <taxon>Actinomycetota</taxon>
        <taxon>Actinomycetes</taxon>
        <taxon>Propionibacteriales</taxon>
        <taxon>Propionibacteriaceae</taxon>
        <taxon>Microlunatus</taxon>
    </lineage>
</organism>
<feature type="domain" description="Putative zinc-finger" evidence="14">
    <location>
        <begin position="3"/>
        <end position="35"/>
    </location>
</feature>
<dbReference type="Pfam" id="PF13490">
    <property type="entry name" value="zf-HC2"/>
    <property type="match status" value="1"/>
</dbReference>
<evidence type="ECO:0000256" key="10">
    <source>
        <dbReference type="ARBA" id="ARBA00030803"/>
    </source>
</evidence>
<dbReference type="Pfam" id="PF10099">
    <property type="entry name" value="RskA_C"/>
    <property type="match status" value="1"/>
</dbReference>
<dbReference type="InterPro" id="IPR018764">
    <property type="entry name" value="RskA_C"/>
</dbReference>
<dbReference type="Proteomes" id="UP000758168">
    <property type="component" value="Unassembled WGS sequence"/>
</dbReference>
<name>A0ABS4ZDG8_9ACTN</name>
<keyword evidence="7 12" id="KW-0472">Membrane</keyword>
<feature type="region of interest" description="Disordered" evidence="11">
    <location>
        <begin position="70"/>
        <end position="103"/>
    </location>
</feature>
<reference evidence="15 16" key="1">
    <citation type="submission" date="2021-03" db="EMBL/GenBank/DDBJ databases">
        <title>Sequencing the genomes of 1000 actinobacteria strains.</title>
        <authorList>
            <person name="Klenk H.-P."/>
        </authorList>
    </citation>
    <scope>NUCLEOTIDE SEQUENCE [LARGE SCALE GENOMIC DNA]</scope>
    <source>
        <strain evidence="15 16">DSM 12936</strain>
    </source>
</reference>
<feature type="domain" description="Anti-sigma K factor RskA C-terminal" evidence="13">
    <location>
        <begin position="113"/>
        <end position="247"/>
    </location>
</feature>
<dbReference type="Gene3D" id="1.10.10.1320">
    <property type="entry name" value="Anti-sigma factor, zinc-finger domain"/>
    <property type="match status" value="1"/>
</dbReference>